<keyword evidence="3" id="KW-1185">Reference proteome</keyword>
<evidence type="ECO:0000313" key="3">
    <source>
        <dbReference type="Proteomes" id="UP000800082"/>
    </source>
</evidence>
<dbReference type="Proteomes" id="UP000800082">
    <property type="component" value="Unassembled WGS sequence"/>
</dbReference>
<name>A0A6A5S2J8_9PLEO</name>
<reference evidence="2" key="1">
    <citation type="journal article" date="2020" name="Stud. Mycol.">
        <title>101 Dothideomycetes genomes: a test case for predicting lifestyles and emergence of pathogens.</title>
        <authorList>
            <person name="Haridas S."/>
            <person name="Albert R."/>
            <person name="Binder M."/>
            <person name="Bloem J."/>
            <person name="Labutti K."/>
            <person name="Salamov A."/>
            <person name="Andreopoulos B."/>
            <person name="Baker S."/>
            <person name="Barry K."/>
            <person name="Bills G."/>
            <person name="Bluhm B."/>
            <person name="Cannon C."/>
            <person name="Castanera R."/>
            <person name="Culley D."/>
            <person name="Daum C."/>
            <person name="Ezra D."/>
            <person name="Gonzalez J."/>
            <person name="Henrissat B."/>
            <person name="Kuo A."/>
            <person name="Liang C."/>
            <person name="Lipzen A."/>
            <person name="Lutzoni F."/>
            <person name="Magnuson J."/>
            <person name="Mondo S."/>
            <person name="Nolan M."/>
            <person name="Ohm R."/>
            <person name="Pangilinan J."/>
            <person name="Park H.-J."/>
            <person name="Ramirez L."/>
            <person name="Alfaro M."/>
            <person name="Sun H."/>
            <person name="Tritt A."/>
            <person name="Yoshinaga Y."/>
            <person name="Zwiers L.-H."/>
            <person name="Turgeon B."/>
            <person name="Goodwin S."/>
            <person name="Spatafora J."/>
            <person name="Crous P."/>
            <person name="Grigoriev I."/>
        </authorList>
    </citation>
    <scope>NUCLEOTIDE SEQUENCE</scope>
    <source>
        <strain evidence="2">CBS 183.55</strain>
    </source>
</reference>
<feature type="compositionally biased region" description="Basic and acidic residues" evidence="1">
    <location>
        <begin position="83"/>
        <end position="98"/>
    </location>
</feature>
<sequence length="186" mass="21025">MVDPKVECFDSCFNEVLQAFLRYQTITMKMSHDEVPIQVQPSAHFTPPQKPHLWKLPTPGWIPLKLLPSHPNKSLPPSAATVKDCRRSDQSRREDHIHQQQQTLRSSCGRPARRASPPAPHDDVYQTIMPSSVGRTLKPPSVPRLSEPWDTQPGYRVRVIVCESECERFSLSSLTVCSAVAFEVMA</sequence>
<dbReference type="EMBL" id="ML978956">
    <property type="protein sequence ID" value="KAF1933969.1"/>
    <property type="molecule type" value="Genomic_DNA"/>
</dbReference>
<organism evidence="2 3">
    <name type="scientific">Didymella exigua CBS 183.55</name>
    <dbReference type="NCBI Taxonomy" id="1150837"/>
    <lineage>
        <taxon>Eukaryota</taxon>
        <taxon>Fungi</taxon>
        <taxon>Dikarya</taxon>
        <taxon>Ascomycota</taxon>
        <taxon>Pezizomycotina</taxon>
        <taxon>Dothideomycetes</taxon>
        <taxon>Pleosporomycetidae</taxon>
        <taxon>Pleosporales</taxon>
        <taxon>Pleosporineae</taxon>
        <taxon>Didymellaceae</taxon>
        <taxon>Didymella</taxon>
    </lineage>
</organism>
<dbReference type="GeneID" id="54344824"/>
<feature type="region of interest" description="Disordered" evidence="1">
    <location>
        <begin position="72"/>
        <end position="126"/>
    </location>
</feature>
<dbReference type="AlphaFoldDB" id="A0A6A5S2J8"/>
<proteinExistence type="predicted"/>
<dbReference type="RefSeq" id="XP_033454217.1">
    <property type="nucleotide sequence ID" value="XM_033587178.1"/>
</dbReference>
<evidence type="ECO:0000313" key="2">
    <source>
        <dbReference type="EMBL" id="KAF1933969.1"/>
    </source>
</evidence>
<gene>
    <name evidence="2" type="ORF">M421DRAFT_109615</name>
</gene>
<evidence type="ECO:0000256" key="1">
    <source>
        <dbReference type="SAM" id="MobiDB-lite"/>
    </source>
</evidence>
<protein>
    <submittedName>
        <fullName evidence="2">Uncharacterized protein</fullName>
    </submittedName>
</protein>
<feature type="compositionally biased region" description="Low complexity" evidence="1">
    <location>
        <begin position="105"/>
        <end position="116"/>
    </location>
</feature>
<accession>A0A6A5S2J8</accession>